<dbReference type="PANTHER" id="PTHR11552:SF147">
    <property type="entry name" value="CHOLINE DEHYDROGENASE, MITOCHONDRIAL"/>
    <property type="match status" value="1"/>
</dbReference>
<comment type="caution">
    <text evidence="9">The sequence shown here is derived from an EMBL/GenBank/DDBJ whole genome shotgun (WGS) entry which is preliminary data.</text>
</comment>
<evidence type="ECO:0000256" key="1">
    <source>
        <dbReference type="ARBA" id="ARBA00001974"/>
    </source>
</evidence>
<evidence type="ECO:0000313" key="12">
    <source>
        <dbReference type="Proteomes" id="UP000278036"/>
    </source>
</evidence>
<evidence type="ECO:0000256" key="3">
    <source>
        <dbReference type="ARBA" id="ARBA00022630"/>
    </source>
</evidence>
<dbReference type="Pfam" id="PF00732">
    <property type="entry name" value="GMC_oxred_N"/>
    <property type="match status" value="1"/>
</dbReference>
<evidence type="ECO:0000256" key="5">
    <source>
        <dbReference type="PIRSR" id="PIRSR000137-2"/>
    </source>
</evidence>
<name>A0A3A9JFS0_9PROT</name>
<dbReference type="Gene3D" id="3.30.410.40">
    <property type="match status" value="1"/>
</dbReference>
<dbReference type="PROSITE" id="PS00623">
    <property type="entry name" value="GMC_OXRED_1"/>
    <property type="match status" value="1"/>
</dbReference>
<dbReference type="AlphaFoldDB" id="A0A3A9JFS0"/>
<organism evidence="9 12">
    <name type="scientific">Teichococcus wenyumeiae</name>
    <dbReference type="NCBI Taxonomy" id="2478470"/>
    <lineage>
        <taxon>Bacteria</taxon>
        <taxon>Pseudomonadati</taxon>
        <taxon>Pseudomonadota</taxon>
        <taxon>Alphaproteobacteria</taxon>
        <taxon>Acetobacterales</taxon>
        <taxon>Roseomonadaceae</taxon>
        <taxon>Roseomonas</taxon>
    </lineage>
</organism>
<evidence type="ECO:0000313" key="11">
    <source>
        <dbReference type="Proteomes" id="UP000274097"/>
    </source>
</evidence>
<reference evidence="9 12" key="1">
    <citation type="submission" date="2018-09" db="EMBL/GenBank/DDBJ databases">
        <title>Roseomonas sp. nov., isolated from feces of Tibetan antelopes in the Qinghai-Tibet plateau, China.</title>
        <authorList>
            <person name="Tian Z."/>
        </authorList>
    </citation>
    <scope>NUCLEOTIDE SEQUENCE [LARGE SCALE GENOMIC DNA]</scope>
    <source>
        <strain evidence="10 11">Z23</strain>
        <strain evidence="9 12">Z24</strain>
    </source>
</reference>
<evidence type="ECO:0000259" key="7">
    <source>
        <dbReference type="PROSITE" id="PS00623"/>
    </source>
</evidence>
<dbReference type="Pfam" id="PF05199">
    <property type="entry name" value="GMC_oxred_C"/>
    <property type="match status" value="1"/>
</dbReference>
<keyword evidence="11" id="KW-1185">Reference proteome</keyword>
<keyword evidence="4 5" id="KW-0274">FAD</keyword>
<dbReference type="Gene3D" id="3.50.50.60">
    <property type="entry name" value="FAD/NAD(P)-binding domain"/>
    <property type="match status" value="2"/>
</dbReference>
<comment type="similarity">
    <text evidence="2 6">Belongs to the GMC oxidoreductase family.</text>
</comment>
<evidence type="ECO:0000313" key="9">
    <source>
        <dbReference type="EMBL" id="RKK03355.1"/>
    </source>
</evidence>
<evidence type="ECO:0000313" key="10">
    <source>
        <dbReference type="EMBL" id="RMI16886.1"/>
    </source>
</evidence>
<dbReference type="InParanoid" id="A0A3A9JFS0"/>
<dbReference type="GO" id="GO:0016614">
    <property type="term" value="F:oxidoreductase activity, acting on CH-OH group of donors"/>
    <property type="evidence" value="ECO:0007669"/>
    <property type="project" value="InterPro"/>
</dbReference>
<dbReference type="EMBL" id="RFLX01000047">
    <property type="protein sequence ID" value="RMI16886.1"/>
    <property type="molecule type" value="Genomic_DNA"/>
</dbReference>
<proteinExistence type="inferred from homology"/>
<protein>
    <submittedName>
        <fullName evidence="9">Sorbosone dehydrogenase</fullName>
    </submittedName>
</protein>
<feature type="domain" description="Glucose-methanol-choline oxidoreductase N-terminal" evidence="7">
    <location>
        <begin position="99"/>
        <end position="122"/>
    </location>
</feature>
<evidence type="ECO:0000259" key="8">
    <source>
        <dbReference type="PROSITE" id="PS00624"/>
    </source>
</evidence>
<sequence>MPQLSPIAPDAARFDVVILGGGSAGCVLAARLSEDPSRKVLLVEAGQDLRPGEMPPEIASPYPGRAYFNSAWTWSGLQVGMGKDPSNTGQATIRPYEQARILGGGSSINGIGANRGSPHDYAEWEAEGAAGWGWSDVLPYFRKLEQDLDLASDTERHGADGPLPIQRVPRSQHTPFARQVEAELDRQGYPAREDQNGAWEDGVFPITVNLDRSGRRTSTATVYLTQAVRARSNLTLWTGTEAERVLFDGKRAVGARLRRGHESLDVAAPLVIVSNGALHSPALLLRSGVGPGAALSQLGIPVVAPRAGVGRNLLEHPSIGVSAFIRPDVRLPTGEHYHIQSILRWSSGLEGTPPGDMHLAVNTRSGWHAVGHRIATLFNWVNKSYSQGSVTLASADPSARPVVDFRMLSDERDLVRLAQAFRLAAGVLRASSLDGMVLEAFPSTYSAQVKKLLQPSWRNGVLTALAGPVMDRVPLVRSRILAMAQEGNAPLDVLCQDDEALRMHLRRHVGGVWHPCGTCRLGAEDDPMAVCDPSGRVIGVEGLMVCDASVMPTIPCANLNVPVIMIAEKMSDGIRAASKAPSGRRAGVTASA</sequence>
<dbReference type="InterPro" id="IPR000172">
    <property type="entry name" value="GMC_OxRdtase_N"/>
</dbReference>
<comment type="cofactor">
    <cofactor evidence="1 5">
        <name>FAD</name>
        <dbReference type="ChEBI" id="CHEBI:57692"/>
    </cofactor>
</comment>
<dbReference type="EMBL" id="RAQU01000091">
    <property type="protein sequence ID" value="RKK03355.1"/>
    <property type="molecule type" value="Genomic_DNA"/>
</dbReference>
<dbReference type="PIRSF" id="PIRSF000137">
    <property type="entry name" value="Alcohol_oxidase"/>
    <property type="match status" value="1"/>
</dbReference>
<keyword evidence="3 6" id="KW-0285">Flavoprotein</keyword>
<dbReference type="SUPFAM" id="SSF54373">
    <property type="entry name" value="FAD-linked reductases, C-terminal domain"/>
    <property type="match status" value="1"/>
</dbReference>
<dbReference type="InterPro" id="IPR012132">
    <property type="entry name" value="GMC_OxRdtase"/>
</dbReference>
<dbReference type="InterPro" id="IPR007867">
    <property type="entry name" value="GMC_OxRtase_C"/>
</dbReference>
<dbReference type="GO" id="GO:0050660">
    <property type="term" value="F:flavin adenine dinucleotide binding"/>
    <property type="evidence" value="ECO:0007669"/>
    <property type="project" value="InterPro"/>
</dbReference>
<dbReference type="Proteomes" id="UP000274097">
    <property type="component" value="Unassembled WGS sequence"/>
</dbReference>
<dbReference type="Proteomes" id="UP000278036">
    <property type="component" value="Unassembled WGS sequence"/>
</dbReference>
<feature type="domain" description="Glucose-methanol-choline oxidoreductase N-terminal" evidence="8">
    <location>
        <begin position="276"/>
        <end position="290"/>
    </location>
</feature>
<feature type="binding site" evidence="5">
    <location>
        <begin position="513"/>
        <end position="514"/>
    </location>
    <ligand>
        <name>FAD</name>
        <dbReference type="ChEBI" id="CHEBI:57692"/>
    </ligand>
</feature>
<evidence type="ECO:0000256" key="2">
    <source>
        <dbReference type="ARBA" id="ARBA00010790"/>
    </source>
</evidence>
<evidence type="ECO:0000256" key="4">
    <source>
        <dbReference type="ARBA" id="ARBA00022827"/>
    </source>
</evidence>
<gene>
    <name evidence="9" type="ORF">D6Z83_15040</name>
    <name evidence="10" type="ORF">EBE87_24940</name>
</gene>
<dbReference type="InterPro" id="IPR036188">
    <property type="entry name" value="FAD/NAD-bd_sf"/>
</dbReference>
<dbReference type="OrthoDB" id="9785276at2"/>
<dbReference type="PANTHER" id="PTHR11552">
    <property type="entry name" value="GLUCOSE-METHANOL-CHOLINE GMC OXIDOREDUCTASE"/>
    <property type="match status" value="1"/>
</dbReference>
<accession>A0A3A9JFS0</accession>
<dbReference type="SUPFAM" id="SSF51905">
    <property type="entry name" value="FAD/NAD(P)-binding domain"/>
    <property type="match status" value="1"/>
</dbReference>
<evidence type="ECO:0000256" key="6">
    <source>
        <dbReference type="RuleBase" id="RU003968"/>
    </source>
</evidence>
<dbReference type="RefSeq" id="WP_120639106.1">
    <property type="nucleotide sequence ID" value="NZ_RAQU01000091.1"/>
</dbReference>
<dbReference type="PROSITE" id="PS00624">
    <property type="entry name" value="GMC_OXRED_2"/>
    <property type="match status" value="1"/>
</dbReference>